<dbReference type="PIRSF" id="PIRSF017082">
    <property type="entry name" value="YflP"/>
    <property type="match status" value="1"/>
</dbReference>
<dbReference type="OrthoDB" id="9125369at2"/>
<evidence type="ECO:0000313" key="3">
    <source>
        <dbReference type="Proteomes" id="UP000266327"/>
    </source>
</evidence>
<dbReference type="SUPFAM" id="SSF53850">
    <property type="entry name" value="Periplasmic binding protein-like II"/>
    <property type="match status" value="1"/>
</dbReference>
<accession>A0A3A3G456</accession>
<evidence type="ECO:0000256" key="1">
    <source>
        <dbReference type="ARBA" id="ARBA00006987"/>
    </source>
</evidence>
<protein>
    <submittedName>
        <fullName evidence="2">Tripartite tricarboxylate transporter substrate binding protein</fullName>
    </submittedName>
</protein>
<comment type="caution">
    <text evidence="2">The sequence shown here is derived from an EMBL/GenBank/DDBJ whole genome shotgun (WGS) entry which is preliminary data.</text>
</comment>
<sequence>MKFHDKGDKMPFQNLLTRREVLASSIVIAAAALLPGPLRAQVTWPDRPIKIVVPYAAGGSTDVIARFVANKLTERLGQPVIVENKPGANGILATSYVARQRPDGYTLLLAGTTLVTAPLISFSNKKPPYDPVKDLQPIGQIGGAPFMVVISNELKAANLRELIDLAQAKPQSINYGSGGIGSLNHLGVELIASATKIKLTHVPYSGIAPAFADLLGGNLQMSLVSLPTALPHLRSGRIRALAITSAQRSPLAPQVPTVSEAGVPGFQFYAWYGLTGPAGLPAQVLKRLNTELNTVLGSADAIELLARDGTAPRTSSPEDFGNLINSEVGAWQQLIKQANIASE</sequence>
<dbReference type="EMBL" id="QYUQ01000002">
    <property type="protein sequence ID" value="RJG03258.1"/>
    <property type="molecule type" value="Genomic_DNA"/>
</dbReference>
<dbReference type="PANTHER" id="PTHR42928:SF5">
    <property type="entry name" value="BLR1237 PROTEIN"/>
    <property type="match status" value="1"/>
</dbReference>
<dbReference type="Gene3D" id="3.40.190.150">
    <property type="entry name" value="Bordetella uptake gene, domain 1"/>
    <property type="match status" value="1"/>
</dbReference>
<dbReference type="Gene3D" id="3.40.190.10">
    <property type="entry name" value="Periplasmic binding protein-like II"/>
    <property type="match status" value="1"/>
</dbReference>
<name>A0A3A3G456_9BURK</name>
<evidence type="ECO:0000313" key="2">
    <source>
        <dbReference type="EMBL" id="RJG03258.1"/>
    </source>
</evidence>
<dbReference type="Pfam" id="PF03401">
    <property type="entry name" value="TctC"/>
    <property type="match status" value="1"/>
</dbReference>
<comment type="similarity">
    <text evidence="1">Belongs to the UPF0065 (bug) family.</text>
</comment>
<reference evidence="3" key="1">
    <citation type="submission" date="2018-09" db="EMBL/GenBank/DDBJ databases">
        <authorList>
            <person name="Zhu H."/>
        </authorList>
    </citation>
    <scope>NUCLEOTIDE SEQUENCE [LARGE SCALE GENOMIC DNA]</scope>
    <source>
        <strain evidence="3">K1S02-23</strain>
    </source>
</reference>
<keyword evidence="3" id="KW-1185">Reference proteome</keyword>
<proteinExistence type="inferred from homology"/>
<dbReference type="InterPro" id="IPR005064">
    <property type="entry name" value="BUG"/>
</dbReference>
<gene>
    <name evidence="2" type="ORF">D3878_18055</name>
</gene>
<dbReference type="RefSeq" id="WP_119786753.1">
    <property type="nucleotide sequence ID" value="NZ_QYUQ01000002.1"/>
</dbReference>
<dbReference type="PANTHER" id="PTHR42928">
    <property type="entry name" value="TRICARBOXYLATE-BINDING PROTEIN"/>
    <property type="match status" value="1"/>
</dbReference>
<organism evidence="2 3">
    <name type="scientific">Noviherbaspirillum sedimenti</name>
    <dbReference type="NCBI Taxonomy" id="2320865"/>
    <lineage>
        <taxon>Bacteria</taxon>
        <taxon>Pseudomonadati</taxon>
        <taxon>Pseudomonadota</taxon>
        <taxon>Betaproteobacteria</taxon>
        <taxon>Burkholderiales</taxon>
        <taxon>Oxalobacteraceae</taxon>
        <taxon>Noviherbaspirillum</taxon>
    </lineage>
</organism>
<dbReference type="CDD" id="cd13578">
    <property type="entry name" value="PBP2_Bug27"/>
    <property type="match status" value="1"/>
</dbReference>
<dbReference type="AlphaFoldDB" id="A0A3A3G456"/>
<dbReference type="InterPro" id="IPR042100">
    <property type="entry name" value="Bug_dom1"/>
</dbReference>
<dbReference type="Proteomes" id="UP000266327">
    <property type="component" value="Unassembled WGS sequence"/>
</dbReference>